<dbReference type="CDD" id="cd00564">
    <property type="entry name" value="TMP_TenI"/>
    <property type="match status" value="1"/>
</dbReference>
<evidence type="ECO:0000256" key="8">
    <source>
        <dbReference type="ARBA" id="ARBA00047883"/>
    </source>
</evidence>
<comment type="caution">
    <text evidence="13">The sequence shown here is derived from an EMBL/GenBank/DDBJ whole genome shotgun (WGS) entry which is preliminary data.</text>
</comment>
<dbReference type="AlphaFoldDB" id="A0A2T0W2E2"/>
<dbReference type="PANTHER" id="PTHR20857:SF15">
    <property type="entry name" value="THIAMINE-PHOSPHATE SYNTHASE"/>
    <property type="match status" value="1"/>
</dbReference>
<sequence>MKRDINAILEVYYIAGSQDCGTRSLTEVLEEALKAGITCFQFREKGPGSLEEDSVAALALAQECQVLCRQYGVPFIVNDNVEMADVLNADGVHIGQGDDPVQSVIDRLGTDPIIGLSTNNVTQFKQAATIEGVDYAGIGPAFKPRSKSDHEEIIGLDGITEAMTVMNRLPAVAIGGIDETNAGKVWRTGVEGVAVVSAISRSEQISQTVSQLKKPKS</sequence>
<evidence type="ECO:0000256" key="11">
    <source>
        <dbReference type="RuleBase" id="RU004253"/>
    </source>
</evidence>
<proteinExistence type="inferred from homology"/>
<comment type="similarity">
    <text evidence="9 10">Belongs to the thiamine-phosphate synthase family.</text>
</comment>
<dbReference type="PANTHER" id="PTHR20857">
    <property type="entry name" value="THIAMINE-PHOSPHATE PYROPHOSPHORYLASE"/>
    <property type="match status" value="1"/>
</dbReference>
<dbReference type="RefSeq" id="WP_106195137.1">
    <property type="nucleotide sequence ID" value="NZ_PVTO01000023.1"/>
</dbReference>
<feature type="binding site" evidence="9">
    <location>
        <position position="147"/>
    </location>
    <ligand>
        <name>4-amino-2-methyl-5-(diphosphooxymethyl)pyrimidine</name>
        <dbReference type="ChEBI" id="CHEBI:57841"/>
    </ligand>
</feature>
<feature type="binding site" evidence="9">
    <location>
        <position position="98"/>
    </location>
    <ligand>
        <name>Mg(2+)</name>
        <dbReference type="ChEBI" id="CHEBI:18420"/>
    </ligand>
</feature>
<evidence type="ECO:0000313" key="14">
    <source>
        <dbReference type="Proteomes" id="UP000238205"/>
    </source>
</evidence>
<dbReference type="HAMAP" id="MF_00097">
    <property type="entry name" value="TMP_synthase"/>
    <property type="match status" value="1"/>
</dbReference>
<feature type="binding site" evidence="9">
    <location>
        <position position="117"/>
    </location>
    <ligand>
        <name>4-amino-2-methyl-5-(diphosphooxymethyl)pyrimidine</name>
        <dbReference type="ChEBI" id="CHEBI:57841"/>
    </ligand>
</feature>
<evidence type="ECO:0000256" key="1">
    <source>
        <dbReference type="ARBA" id="ARBA00005165"/>
    </source>
</evidence>
<feature type="binding site" evidence="9">
    <location>
        <begin position="41"/>
        <end position="45"/>
    </location>
    <ligand>
        <name>4-amino-2-methyl-5-(diphosphooxymethyl)pyrimidine</name>
        <dbReference type="ChEBI" id="CHEBI:57841"/>
    </ligand>
</feature>
<gene>
    <name evidence="9" type="primary">thiE</name>
    <name evidence="13" type="ORF">CLV38_1239</name>
</gene>
<dbReference type="InterPro" id="IPR034291">
    <property type="entry name" value="TMP_synthase"/>
</dbReference>
<dbReference type="NCBIfam" id="TIGR00693">
    <property type="entry name" value="thiE"/>
    <property type="match status" value="1"/>
</dbReference>
<dbReference type="GO" id="GO:0005737">
    <property type="term" value="C:cytoplasm"/>
    <property type="evidence" value="ECO:0007669"/>
    <property type="project" value="TreeGrafter"/>
</dbReference>
<evidence type="ECO:0000256" key="5">
    <source>
        <dbReference type="ARBA" id="ARBA00022977"/>
    </source>
</evidence>
<feature type="binding site" evidence="9">
    <location>
        <begin position="196"/>
        <end position="197"/>
    </location>
    <ligand>
        <name>2-[(2R,5Z)-2-carboxy-4-methylthiazol-5(2H)-ylidene]ethyl phosphate</name>
        <dbReference type="ChEBI" id="CHEBI:62899"/>
    </ligand>
</feature>
<feature type="domain" description="Thiamine phosphate synthase/TenI" evidence="12">
    <location>
        <begin position="11"/>
        <end position="199"/>
    </location>
</feature>
<evidence type="ECO:0000256" key="2">
    <source>
        <dbReference type="ARBA" id="ARBA00022679"/>
    </source>
</evidence>
<accession>A0A2T0W2E2</accession>
<dbReference type="Proteomes" id="UP000238205">
    <property type="component" value="Unassembled WGS sequence"/>
</dbReference>
<comment type="catalytic activity">
    <reaction evidence="6 9 10">
        <text>4-methyl-5-(2-phosphooxyethyl)-thiazole + 4-amino-2-methyl-5-(diphosphooxymethyl)pyrimidine + H(+) = thiamine phosphate + diphosphate</text>
        <dbReference type="Rhea" id="RHEA:22328"/>
        <dbReference type="ChEBI" id="CHEBI:15378"/>
        <dbReference type="ChEBI" id="CHEBI:33019"/>
        <dbReference type="ChEBI" id="CHEBI:37575"/>
        <dbReference type="ChEBI" id="CHEBI:57841"/>
        <dbReference type="ChEBI" id="CHEBI:58296"/>
        <dbReference type="EC" id="2.5.1.3"/>
    </reaction>
</comment>
<dbReference type="Pfam" id="PF02581">
    <property type="entry name" value="TMP-TENI"/>
    <property type="match status" value="1"/>
</dbReference>
<evidence type="ECO:0000256" key="3">
    <source>
        <dbReference type="ARBA" id="ARBA00022723"/>
    </source>
</evidence>
<feature type="binding site" evidence="9">
    <location>
        <position position="176"/>
    </location>
    <ligand>
        <name>2-[(2R,5Z)-2-carboxy-4-methylthiazol-5(2H)-ylidene]ethyl phosphate</name>
        <dbReference type="ChEBI" id="CHEBI:62899"/>
    </ligand>
</feature>
<comment type="pathway">
    <text evidence="1 9 11">Cofactor biosynthesis; thiamine diphosphate biosynthesis; thiamine phosphate from 4-amino-2-methyl-5-diphosphomethylpyrimidine and 4-methyl-5-(2-phosphoethyl)-thiazole: step 1/1.</text>
</comment>
<organism evidence="13 14">
    <name type="scientific">Alkalibacterium olivapovliticus</name>
    <dbReference type="NCBI Taxonomy" id="99907"/>
    <lineage>
        <taxon>Bacteria</taxon>
        <taxon>Bacillati</taxon>
        <taxon>Bacillota</taxon>
        <taxon>Bacilli</taxon>
        <taxon>Lactobacillales</taxon>
        <taxon>Carnobacteriaceae</taxon>
        <taxon>Alkalibacterium</taxon>
    </lineage>
</organism>
<dbReference type="SUPFAM" id="SSF51391">
    <property type="entry name" value="Thiamin phosphate synthase"/>
    <property type="match status" value="1"/>
</dbReference>
<dbReference type="InterPro" id="IPR022998">
    <property type="entry name" value="ThiamineP_synth_TenI"/>
</dbReference>
<dbReference type="GO" id="GO:0009228">
    <property type="term" value="P:thiamine biosynthetic process"/>
    <property type="evidence" value="ECO:0007669"/>
    <property type="project" value="UniProtKB-KW"/>
</dbReference>
<dbReference type="GO" id="GO:0000287">
    <property type="term" value="F:magnesium ion binding"/>
    <property type="evidence" value="ECO:0007669"/>
    <property type="project" value="UniProtKB-UniRule"/>
</dbReference>
<evidence type="ECO:0000256" key="9">
    <source>
        <dbReference type="HAMAP-Rule" id="MF_00097"/>
    </source>
</evidence>
<dbReference type="GO" id="GO:0009229">
    <property type="term" value="P:thiamine diphosphate biosynthetic process"/>
    <property type="evidence" value="ECO:0007669"/>
    <property type="project" value="UniProtKB-UniRule"/>
</dbReference>
<evidence type="ECO:0000256" key="4">
    <source>
        <dbReference type="ARBA" id="ARBA00022842"/>
    </source>
</evidence>
<feature type="binding site" evidence="9">
    <location>
        <position position="78"/>
    </location>
    <ligand>
        <name>4-amino-2-methyl-5-(diphosphooxymethyl)pyrimidine</name>
        <dbReference type="ChEBI" id="CHEBI:57841"/>
    </ligand>
</feature>
<evidence type="ECO:0000256" key="6">
    <source>
        <dbReference type="ARBA" id="ARBA00047334"/>
    </source>
</evidence>
<keyword evidence="5 9" id="KW-0784">Thiamine biosynthesis</keyword>
<dbReference type="UniPathway" id="UPA00060">
    <property type="reaction ID" value="UER00141"/>
</dbReference>
<comment type="catalytic activity">
    <reaction evidence="7 9 10">
        <text>2-(2-carboxy-4-methylthiazol-5-yl)ethyl phosphate + 4-amino-2-methyl-5-(diphosphooxymethyl)pyrimidine + 2 H(+) = thiamine phosphate + CO2 + diphosphate</text>
        <dbReference type="Rhea" id="RHEA:47848"/>
        <dbReference type="ChEBI" id="CHEBI:15378"/>
        <dbReference type="ChEBI" id="CHEBI:16526"/>
        <dbReference type="ChEBI" id="CHEBI:33019"/>
        <dbReference type="ChEBI" id="CHEBI:37575"/>
        <dbReference type="ChEBI" id="CHEBI:57841"/>
        <dbReference type="ChEBI" id="CHEBI:62890"/>
        <dbReference type="EC" id="2.5.1.3"/>
    </reaction>
</comment>
<comment type="function">
    <text evidence="9">Condenses 4-methyl-5-(beta-hydroxyethyl)thiazole monophosphate (THZ-P) and 2-methyl-4-amino-5-hydroxymethyl pyrimidine pyrophosphate (HMP-PP) to form thiamine monophosphate (TMP).</text>
</comment>
<evidence type="ECO:0000256" key="10">
    <source>
        <dbReference type="RuleBase" id="RU003826"/>
    </source>
</evidence>
<dbReference type="EC" id="2.5.1.3" evidence="9"/>
<dbReference type="EMBL" id="PVTO01000023">
    <property type="protein sequence ID" value="PRY79328.1"/>
    <property type="molecule type" value="Genomic_DNA"/>
</dbReference>
<name>A0A2T0W2E2_9LACT</name>
<dbReference type="InterPro" id="IPR013785">
    <property type="entry name" value="Aldolase_TIM"/>
</dbReference>
<dbReference type="GO" id="GO:0004789">
    <property type="term" value="F:thiamine-phosphate diphosphorylase activity"/>
    <property type="evidence" value="ECO:0007669"/>
    <property type="project" value="UniProtKB-UniRule"/>
</dbReference>
<evidence type="ECO:0000259" key="12">
    <source>
        <dbReference type="Pfam" id="PF02581"/>
    </source>
</evidence>
<protein>
    <recommendedName>
        <fullName evidence="9">Thiamine-phosphate synthase</fullName>
        <shortName evidence="9">TP synthase</shortName>
        <shortName evidence="9">TPS</shortName>
        <ecNumber evidence="9">2.5.1.3</ecNumber>
    </recommendedName>
    <alternativeName>
        <fullName evidence="9">Thiamine-phosphate pyrophosphorylase</fullName>
        <shortName evidence="9">TMP pyrophosphorylase</shortName>
        <shortName evidence="9">TMP-PPase</shortName>
    </alternativeName>
</protein>
<comment type="cofactor">
    <cofactor evidence="9">
        <name>Mg(2+)</name>
        <dbReference type="ChEBI" id="CHEBI:18420"/>
    </cofactor>
    <text evidence="9">Binds 1 Mg(2+) ion per subunit.</text>
</comment>
<evidence type="ECO:0000313" key="13">
    <source>
        <dbReference type="EMBL" id="PRY79328.1"/>
    </source>
</evidence>
<feature type="binding site" evidence="9">
    <location>
        <position position="79"/>
    </location>
    <ligand>
        <name>Mg(2+)</name>
        <dbReference type="ChEBI" id="CHEBI:18420"/>
    </ligand>
</feature>
<reference evidence="13 14" key="1">
    <citation type="submission" date="2018-03" db="EMBL/GenBank/DDBJ databases">
        <title>Genomic Encyclopedia of Archaeal and Bacterial Type Strains, Phase II (KMG-II): from individual species to whole genera.</title>
        <authorList>
            <person name="Goeker M."/>
        </authorList>
    </citation>
    <scope>NUCLEOTIDE SEQUENCE [LARGE SCALE GENOMIC DNA]</scope>
    <source>
        <strain evidence="13 14">DSM 13175</strain>
    </source>
</reference>
<comment type="caution">
    <text evidence="9">Lacks conserved residue(s) required for the propagation of feature annotation.</text>
</comment>
<dbReference type="OrthoDB" id="9812206at2"/>
<dbReference type="Gene3D" id="3.20.20.70">
    <property type="entry name" value="Aldolase class I"/>
    <property type="match status" value="1"/>
</dbReference>
<evidence type="ECO:0000256" key="7">
    <source>
        <dbReference type="ARBA" id="ARBA00047851"/>
    </source>
</evidence>
<keyword evidence="3 9" id="KW-0479">Metal-binding</keyword>
<keyword evidence="14" id="KW-1185">Reference proteome</keyword>
<dbReference type="InterPro" id="IPR036206">
    <property type="entry name" value="ThiamineP_synth_sf"/>
</dbReference>
<comment type="catalytic activity">
    <reaction evidence="8 9 10">
        <text>2-[(2R,5Z)-2-carboxy-4-methylthiazol-5(2H)-ylidene]ethyl phosphate + 4-amino-2-methyl-5-(diphosphooxymethyl)pyrimidine + 2 H(+) = thiamine phosphate + CO2 + diphosphate</text>
        <dbReference type="Rhea" id="RHEA:47844"/>
        <dbReference type="ChEBI" id="CHEBI:15378"/>
        <dbReference type="ChEBI" id="CHEBI:16526"/>
        <dbReference type="ChEBI" id="CHEBI:33019"/>
        <dbReference type="ChEBI" id="CHEBI:37575"/>
        <dbReference type="ChEBI" id="CHEBI:57841"/>
        <dbReference type="ChEBI" id="CHEBI:62899"/>
        <dbReference type="EC" id="2.5.1.3"/>
    </reaction>
</comment>
<keyword evidence="4 9" id="KW-0460">Magnesium</keyword>
<dbReference type="FunFam" id="3.20.20.70:FF:000096">
    <property type="entry name" value="Thiamine-phosphate synthase"/>
    <property type="match status" value="1"/>
</dbReference>
<keyword evidence="2 9" id="KW-0808">Transferase</keyword>